<evidence type="ECO:0000313" key="2">
    <source>
        <dbReference type="Proteomes" id="UP001213042"/>
    </source>
</evidence>
<name>A0AAW6EL42_9FIRM</name>
<reference evidence="1" key="1">
    <citation type="submission" date="2023-01" db="EMBL/GenBank/DDBJ databases">
        <title>Human gut microbiome strain richness.</title>
        <authorList>
            <person name="Chen-Liaw A."/>
        </authorList>
    </citation>
    <scope>NUCLEOTIDE SEQUENCE</scope>
    <source>
        <strain evidence="1">D43st1_D9_D43t1_170807</strain>
    </source>
</reference>
<dbReference type="AlphaFoldDB" id="A0AAW6EL42"/>
<dbReference type="RefSeq" id="WP_117892987.1">
    <property type="nucleotide sequence ID" value="NZ_JADMWL010000029.1"/>
</dbReference>
<evidence type="ECO:0000313" key="1">
    <source>
        <dbReference type="EMBL" id="MDB8751401.1"/>
    </source>
</evidence>
<dbReference type="Proteomes" id="UP001213042">
    <property type="component" value="Unassembled WGS sequence"/>
</dbReference>
<accession>A0AAW6EL42</accession>
<organism evidence="1 2">
    <name type="scientific">Ruminococcus bicirculans</name>
    <name type="common">ex Wegman et al. 2014</name>
    <dbReference type="NCBI Taxonomy" id="1160721"/>
    <lineage>
        <taxon>Bacteria</taxon>
        <taxon>Bacillati</taxon>
        <taxon>Bacillota</taxon>
        <taxon>Clostridia</taxon>
        <taxon>Eubacteriales</taxon>
        <taxon>Oscillospiraceae</taxon>
        <taxon>Ruminococcus</taxon>
    </lineage>
</organism>
<dbReference type="EMBL" id="JAQMLU010000032">
    <property type="protein sequence ID" value="MDB8751401.1"/>
    <property type="molecule type" value="Genomic_DNA"/>
</dbReference>
<proteinExistence type="predicted"/>
<comment type="caution">
    <text evidence="1">The sequence shown here is derived from an EMBL/GenBank/DDBJ whole genome shotgun (WGS) entry which is preliminary data.</text>
</comment>
<sequence>MNENRAEIKAKIVETEMKKYFGSLVSNFNLIDAFYGNGHEEFSLGFKYCDYFDMRFNYGQGACGCCICYDWGDNNEAILIKTSIDGWWEKISIQWKKYFHELKKELDLRIPDDYLKEFYINPNTETNVV</sequence>
<gene>
    <name evidence="1" type="ORF">PNW00_13220</name>
</gene>
<protein>
    <submittedName>
        <fullName evidence="1">Uncharacterized protein</fullName>
    </submittedName>
</protein>